<dbReference type="InterPro" id="IPR012001">
    <property type="entry name" value="Thiamin_PyroP_enz_TPP-bd_dom"/>
</dbReference>
<dbReference type="GO" id="GO:0009099">
    <property type="term" value="P:L-valine biosynthetic process"/>
    <property type="evidence" value="ECO:0007669"/>
    <property type="project" value="TreeGrafter"/>
</dbReference>
<dbReference type="GO" id="GO:0009097">
    <property type="term" value="P:isoleucine biosynthetic process"/>
    <property type="evidence" value="ECO:0007669"/>
    <property type="project" value="TreeGrafter"/>
</dbReference>
<name>A0A0B5ENK3_STRA4</name>
<dbReference type="EMBL" id="CP010519">
    <property type="protein sequence ID" value="AJE80391.1"/>
    <property type="molecule type" value="Genomic_DNA"/>
</dbReference>
<dbReference type="GO" id="GO:0050660">
    <property type="term" value="F:flavin adenine dinucleotide binding"/>
    <property type="evidence" value="ECO:0007669"/>
    <property type="project" value="TreeGrafter"/>
</dbReference>
<dbReference type="SUPFAM" id="SSF52518">
    <property type="entry name" value="Thiamin diphosphate-binding fold (THDP-binding)"/>
    <property type="match status" value="2"/>
</dbReference>
<feature type="domain" description="Thiamine pyrophosphate enzyme central" evidence="4">
    <location>
        <begin position="189"/>
        <end position="320"/>
    </location>
</feature>
<dbReference type="GO" id="GO:0005948">
    <property type="term" value="C:acetolactate synthase complex"/>
    <property type="evidence" value="ECO:0007669"/>
    <property type="project" value="TreeGrafter"/>
</dbReference>
<feature type="domain" description="Thiamine pyrophosphate enzyme TPP-binding" evidence="5">
    <location>
        <begin position="384"/>
        <end position="528"/>
    </location>
</feature>
<evidence type="ECO:0000256" key="2">
    <source>
        <dbReference type="ARBA" id="ARBA00023052"/>
    </source>
</evidence>
<protein>
    <submittedName>
        <fullName evidence="7">Thiamine pyrophosphate enzyme-like TPP binding region</fullName>
    </submittedName>
</protein>
<dbReference type="CDD" id="cd07035">
    <property type="entry name" value="TPP_PYR_POX_like"/>
    <property type="match status" value="1"/>
</dbReference>
<reference evidence="7 8" key="1">
    <citation type="submission" date="2015-01" db="EMBL/GenBank/DDBJ databases">
        <title>Enhanced salinomycin production by adjusting the supply of polyketide extender units in Streptomyce albus DSM 41398.</title>
        <authorList>
            <person name="Lu C."/>
        </authorList>
    </citation>
    <scope>NUCLEOTIDE SEQUENCE [LARGE SCALE GENOMIC DNA]</scope>
    <source>
        <strain evidence="8">ATCC 21838 / DSM 41398 / FERM P-419 / JCM 4703 / NBRC 107858</strain>
    </source>
</reference>
<dbReference type="CDD" id="cd00568">
    <property type="entry name" value="TPP_enzymes"/>
    <property type="match status" value="1"/>
</dbReference>
<dbReference type="Proteomes" id="UP000031523">
    <property type="component" value="Chromosome"/>
</dbReference>
<evidence type="ECO:0000259" key="4">
    <source>
        <dbReference type="Pfam" id="PF00205"/>
    </source>
</evidence>
<dbReference type="InterPro" id="IPR045229">
    <property type="entry name" value="TPP_enz"/>
</dbReference>
<dbReference type="Pfam" id="PF02776">
    <property type="entry name" value="TPP_enzyme_N"/>
    <property type="match status" value="1"/>
</dbReference>
<dbReference type="Gene3D" id="3.40.50.1220">
    <property type="entry name" value="TPP-binding domain"/>
    <property type="match status" value="1"/>
</dbReference>
<proteinExistence type="inferred from homology"/>
<dbReference type="SUPFAM" id="SSF52467">
    <property type="entry name" value="DHS-like NAD/FAD-binding domain"/>
    <property type="match status" value="1"/>
</dbReference>
<feature type="domain" description="Thiamine pyrophosphate enzyme N-terminal TPP-binding" evidence="6">
    <location>
        <begin position="1"/>
        <end position="113"/>
    </location>
</feature>
<evidence type="ECO:0000259" key="6">
    <source>
        <dbReference type="Pfam" id="PF02776"/>
    </source>
</evidence>
<accession>A0A0B5ENK3</accession>
<dbReference type="GO" id="GO:0000287">
    <property type="term" value="F:magnesium ion binding"/>
    <property type="evidence" value="ECO:0007669"/>
    <property type="project" value="InterPro"/>
</dbReference>
<evidence type="ECO:0000256" key="1">
    <source>
        <dbReference type="ARBA" id="ARBA00007812"/>
    </source>
</evidence>
<dbReference type="InterPro" id="IPR011766">
    <property type="entry name" value="TPP_enzyme_TPP-bd"/>
</dbReference>
<organism evidence="7 8">
    <name type="scientific">Streptomyces albus (strain ATCC 21838 / DSM 41398 / FERM P-419 / JCM 4703 / NBRC 107858)</name>
    <dbReference type="NCBI Taxonomy" id="1081613"/>
    <lineage>
        <taxon>Bacteria</taxon>
        <taxon>Bacillati</taxon>
        <taxon>Actinomycetota</taxon>
        <taxon>Actinomycetes</taxon>
        <taxon>Kitasatosporales</taxon>
        <taxon>Streptomycetaceae</taxon>
        <taxon>Streptomyces</taxon>
    </lineage>
</organism>
<keyword evidence="8" id="KW-1185">Reference proteome</keyword>
<dbReference type="AlphaFoldDB" id="A0A0B5ENK3"/>
<dbReference type="Gene3D" id="3.40.50.970">
    <property type="match status" value="2"/>
</dbReference>
<dbReference type="InterPro" id="IPR029061">
    <property type="entry name" value="THDP-binding"/>
</dbReference>
<dbReference type="PANTHER" id="PTHR18968:SF13">
    <property type="entry name" value="ACETOLACTATE SYNTHASE CATALYTIC SUBUNIT, MITOCHONDRIAL"/>
    <property type="match status" value="1"/>
</dbReference>
<dbReference type="GO" id="GO:0003984">
    <property type="term" value="F:acetolactate synthase activity"/>
    <property type="evidence" value="ECO:0007669"/>
    <property type="project" value="TreeGrafter"/>
</dbReference>
<evidence type="ECO:0000256" key="3">
    <source>
        <dbReference type="RuleBase" id="RU362132"/>
    </source>
</evidence>
<gene>
    <name evidence="7" type="ORF">SLNWT_0015</name>
</gene>
<keyword evidence="2 3" id="KW-0786">Thiamine pyrophosphate</keyword>
<evidence type="ECO:0000259" key="5">
    <source>
        <dbReference type="Pfam" id="PF02775"/>
    </source>
</evidence>
<dbReference type="Pfam" id="PF00205">
    <property type="entry name" value="TPP_enzyme_M"/>
    <property type="match status" value="1"/>
</dbReference>
<evidence type="ECO:0000313" key="8">
    <source>
        <dbReference type="Proteomes" id="UP000031523"/>
    </source>
</evidence>
<dbReference type="PANTHER" id="PTHR18968">
    <property type="entry name" value="THIAMINE PYROPHOSPHATE ENZYMES"/>
    <property type="match status" value="1"/>
</dbReference>
<dbReference type="GO" id="GO:0030976">
    <property type="term" value="F:thiamine pyrophosphate binding"/>
    <property type="evidence" value="ECO:0007669"/>
    <property type="project" value="InterPro"/>
</dbReference>
<evidence type="ECO:0000313" key="7">
    <source>
        <dbReference type="EMBL" id="AJE80391.1"/>
    </source>
</evidence>
<sequence length="548" mass="57060">MKIHQAVSDALVGEGAELVFGLMGDANQDLIGDLGERHGVQIVHGRHEQGVVAMADGYARFSGGMGLATVTQGPGLTNAGTSLVAAARHGSSVLLLAGDSPVGDLHNPQHFAHTAFADLTAGRSSRLESPRALDDILTRAFVDVRAGHRPHVLNLPSDVQGMETDGAWSYTARYAGSRAMRADAASVGAAADMLASARCPAILAGRGAVISGASEELVQLARLLQAPLTTTLLANGLFAGHPLDTGVCGGLGDGRALRVLERCDLVLAVGAGLNQWTTQFGSALAGSRLVQIDPDPGAFGAYHRADLALHGDATATLRDLVRLLAPRLTAARELPPDVAALIGSREPLDSSPYLDTDESSDPRHAVAEINRHLPAERALVIGGGHAAQTACQALPASSALEWTCTSVDFGAIGQGLPVAIGACFARPGRRVFHVTGDGDFMMGLAELDTAVRYRLPLTVIVLNDHGFGQERHSLLHKGLPPGYAEHPSPDFAELARALGASGYTIRGPGQLPRLGQAIGHEEGVVVIDLGINPDYLNPTSREIAEHLG</sequence>
<dbReference type="KEGG" id="sals:SLNWT_0015"/>
<comment type="similarity">
    <text evidence="1 3">Belongs to the TPP enzyme family.</text>
</comment>
<dbReference type="InterPro" id="IPR029035">
    <property type="entry name" value="DHS-like_NAD/FAD-binding_dom"/>
</dbReference>
<dbReference type="InterPro" id="IPR012000">
    <property type="entry name" value="Thiamin_PyroP_enz_cen_dom"/>
</dbReference>
<dbReference type="Pfam" id="PF02775">
    <property type="entry name" value="TPP_enzyme_C"/>
    <property type="match status" value="1"/>
</dbReference>